<dbReference type="EMBL" id="MU001690">
    <property type="protein sequence ID" value="KAF2454683.1"/>
    <property type="molecule type" value="Genomic_DNA"/>
</dbReference>
<evidence type="ECO:0000256" key="2">
    <source>
        <dbReference type="SAM" id="Phobius"/>
    </source>
</evidence>
<evidence type="ECO:0000256" key="1">
    <source>
        <dbReference type="SAM" id="MobiDB-lite"/>
    </source>
</evidence>
<organism evidence="3 4">
    <name type="scientific">Lineolata rhizophorae</name>
    <dbReference type="NCBI Taxonomy" id="578093"/>
    <lineage>
        <taxon>Eukaryota</taxon>
        <taxon>Fungi</taxon>
        <taxon>Dikarya</taxon>
        <taxon>Ascomycota</taxon>
        <taxon>Pezizomycotina</taxon>
        <taxon>Dothideomycetes</taxon>
        <taxon>Dothideomycetes incertae sedis</taxon>
        <taxon>Lineolatales</taxon>
        <taxon>Lineolataceae</taxon>
        <taxon>Lineolata</taxon>
    </lineage>
</organism>
<protein>
    <submittedName>
        <fullName evidence="3">Uncharacterized protein</fullName>
    </submittedName>
</protein>
<dbReference type="InterPro" id="IPR021822">
    <property type="entry name" value="DUF3405"/>
</dbReference>
<dbReference type="PANTHER" id="PTHR36205">
    <property type="entry name" value="CHROMOSOME 19, WHOLE GENOME SHOTGUN SEQUENCE"/>
    <property type="match status" value="1"/>
</dbReference>
<keyword evidence="2" id="KW-0472">Membrane</keyword>
<proteinExistence type="predicted"/>
<feature type="compositionally biased region" description="Basic and acidic residues" evidence="1">
    <location>
        <begin position="1"/>
        <end position="22"/>
    </location>
</feature>
<keyword evidence="2" id="KW-1133">Transmembrane helix</keyword>
<evidence type="ECO:0000313" key="3">
    <source>
        <dbReference type="EMBL" id="KAF2454683.1"/>
    </source>
</evidence>
<name>A0A6A6NTT4_9PEZI</name>
<dbReference type="PANTHER" id="PTHR36205:SF3">
    <property type="entry name" value="MAJOR FACILITATOR SUPERFAMILY TRANSPORTER"/>
    <property type="match status" value="1"/>
</dbReference>
<dbReference type="Proteomes" id="UP000799766">
    <property type="component" value="Unassembled WGS sequence"/>
</dbReference>
<dbReference type="Pfam" id="PF11885">
    <property type="entry name" value="DUF3405"/>
    <property type="match status" value="1"/>
</dbReference>
<feature type="transmembrane region" description="Helical" evidence="2">
    <location>
        <begin position="118"/>
        <end position="135"/>
    </location>
</feature>
<sequence>MHEKQPSRRASDAPRPPRDRRPAVSTLAASLSRLNPLRLVPSRTSFRYERLPTFELAGGSGASSSGGGGGATLLGFRKFAWLPATAPESPGGSSSLRFGRPDRSFGWPRRLSPSRCRGALVLLVMLLALLGAGGYRRRLRRLEEEERRNHRDPYPWELFPRLNGFYNGIRDLVPFSEYVPEQVAVSVDAPPDFGPKGDEYVDHRDELPLDPVRFDPYPDYGSDEYLQDHFPVKQCFLDREEQIPVPDVYAYPGVPQNMTAPFFGSYRELGLTEDICFDRYGRYGPYGYGYDLDQGGAGVGNESESAGSEKVWEMVGERIDYRGIDWADAQRRCYEKNKARFESGDARDGKVKKLVPRQAYVLRTWAGYQYSEHQILNLRSMVSELALKSGGEYDVHLLVHVKDDSIPIWASEEVYNQTIRESVPEEFWGIATLWSEQLMRTYYPEPFPDNVENHANAPIHAVYRSAHFALQWFAQNHPEYEFFWNWEMDARYNGHYYEFHTEVAKWAAKQPRKGIWERSARFYIPDVHESWANFTELVEEETFTRQEKPVWGPVKFASDAVVETPAANEPPTSYLKDDFAWGVGEQADLIVFNPLFDPARTNWVFRDDVTGYNTSLPEPPRRAAIITLARLSRSLLAAMHDDVFRLRRTMFPEMWPPSCALHHGFKAVAAPHPVFFDRDWAPEHMDRVFNHPRRPHESPFGWGEHNHKGSSFYYNSGFSGALWRRWLGQRQNGEGGRREEEVGSGRLCLRPTLFHPVKREDGAYD</sequence>
<feature type="region of interest" description="Disordered" evidence="1">
    <location>
        <begin position="1"/>
        <end position="24"/>
    </location>
</feature>
<dbReference type="AlphaFoldDB" id="A0A6A6NTT4"/>
<keyword evidence="4" id="KW-1185">Reference proteome</keyword>
<keyword evidence="2" id="KW-0812">Transmembrane</keyword>
<reference evidence="3" key="1">
    <citation type="journal article" date="2020" name="Stud. Mycol.">
        <title>101 Dothideomycetes genomes: a test case for predicting lifestyles and emergence of pathogens.</title>
        <authorList>
            <person name="Haridas S."/>
            <person name="Albert R."/>
            <person name="Binder M."/>
            <person name="Bloem J."/>
            <person name="Labutti K."/>
            <person name="Salamov A."/>
            <person name="Andreopoulos B."/>
            <person name="Baker S."/>
            <person name="Barry K."/>
            <person name="Bills G."/>
            <person name="Bluhm B."/>
            <person name="Cannon C."/>
            <person name="Castanera R."/>
            <person name="Culley D."/>
            <person name="Daum C."/>
            <person name="Ezra D."/>
            <person name="Gonzalez J."/>
            <person name="Henrissat B."/>
            <person name="Kuo A."/>
            <person name="Liang C."/>
            <person name="Lipzen A."/>
            <person name="Lutzoni F."/>
            <person name="Magnuson J."/>
            <person name="Mondo S."/>
            <person name="Nolan M."/>
            <person name="Ohm R."/>
            <person name="Pangilinan J."/>
            <person name="Park H.-J."/>
            <person name="Ramirez L."/>
            <person name="Alfaro M."/>
            <person name="Sun H."/>
            <person name="Tritt A."/>
            <person name="Yoshinaga Y."/>
            <person name="Zwiers L.-H."/>
            <person name="Turgeon B."/>
            <person name="Goodwin S."/>
            <person name="Spatafora J."/>
            <person name="Crous P."/>
            <person name="Grigoriev I."/>
        </authorList>
    </citation>
    <scope>NUCLEOTIDE SEQUENCE</scope>
    <source>
        <strain evidence="3">ATCC 16933</strain>
    </source>
</reference>
<dbReference type="OrthoDB" id="3353407at2759"/>
<gene>
    <name evidence="3" type="ORF">BDY21DRAFT_366087</name>
</gene>
<accession>A0A6A6NTT4</accession>
<evidence type="ECO:0000313" key="4">
    <source>
        <dbReference type="Proteomes" id="UP000799766"/>
    </source>
</evidence>